<dbReference type="InterPro" id="IPR036259">
    <property type="entry name" value="MFS_trans_sf"/>
</dbReference>
<accession>A0A401GQT4</accession>
<name>A0A401GQT4_9APHY</name>
<evidence type="ECO:0000256" key="3">
    <source>
        <dbReference type="ARBA" id="ARBA00022692"/>
    </source>
</evidence>
<dbReference type="EMBL" id="BFAD01000006">
    <property type="protein sequence ID" value="GBE84572.1"/>
    <property type="molecule type" value="Genomic_DNA"/>
</dbReference>
<feature type="transmembrane region" description="Helical" evidence="8">
    <location>
        <begin position="366"/>
        <end position="389"/>
    </location>
</feature>
<protein>
    <submittedName>
        <fullName evidence="11">Uncharacterized transporter</fullName>
    </submittedName>
</protein>
<sequence length="493" mass="53437">MSKSSSIEDEKFVPDESVTAPHGSNSAVTVPIPEGVVPARVLRKLDWHLLPFVSALYLLSFLDRSNIGNAKVAGLTKSLNLTGVQYNLCSAVFFIPYCFFEIPSNLAMKRLRPSRWIPGIMVAWGLVMLSMAFVKNFGGLITARVFLGITESGLFPGVTFYLCLWYPRATQAQRVSIFLSAATVAGAFGGILAFGIEKMNGLRGLAGWSWIFLLEGIVTVLVALISYFCMYDFPETATFLTPAERTWLIDTLKADNTGLAKGFKWDFLFQALKDPHSYLFIGVYLFLLIPTYAFALFLPTIIAALGYSASHAQLLSVPPYAAGCVFTIATGMLSDRWRKRGPFILLGALTALVGYVVLFATSTPGAGYAGTIIAGCGLFPAVACVLSWAGGNTGGEVKRGVVIAMTIGVGNLGGIASSFIYRTQDSPRYHPGHATNIGCLCACAVLSIIGMAEFHRLNRQKDAMCERDGIKPDADAEEFKDMGDKSPLYRYTL</sequence>
<dbReference type="GeneID" id="38781489"/>
<feature type="transmembrane region" description="Helical" evidence="8">
    <location>
        <begin position="341"/>
        <end position="360"/>
    </location>
</feature>
<dbReference type="SUPFAM" id="SSF103473">
    <property type="entry name" value="MFS general substrate transporter"/>
    <property type="match status" value="1"/>
</dbReference>
<evidence type="ECO:0000259" key="9">
    <source>
        <dbReference type="PROSITE" id="PS01180"/>
    </source>
</evidence>
<dbReference type="STRING" id="139825.A0A401GQT4"/>
<evidence type="ECO:0000256" key="2">
    <source>
        <dbReference type="ARBA" id="ARBA00022448"/>
    </source>
</evidence>
<feature type="transmembrane region" description="Helical" evidence="8">
    <location>
        <begin position="278"/>
        <end position="305"/>
    </location>
</feature>
<dbReference type="OrthoDB" id="2962993at2759"/>
<dbReference type="InterPro" id="IPR020846">
    <property type="entry name" value="MFS_dom"/>
</dbReference>
<dbReference type="AlphaFoldDB" id="A0A401GQT4"/>
<dbReference type="FunFam" id="1.20.1250.20:FF:000068">
    <property type="entry name" value="MFS general substrate transporter"/>
    <property type="match status" value="1"/>
</dbReference>
<evidence type="ECO:0000313" key="12">
    <source>
        <dbReference type="Proteomes" id="UP000287166"/>
    </source>
</evidence>
<dbReference type="RefSeq" id="XP_027615485.1">
    <property type="nucleotide sequence ID" value="XM_027759684.1"/>
</dbReference>
<evidence type="ECO:0000256" key="4">
    <source>
        <dbReference type="ARBA" id="ARBA00022989"/>
    </source>
</evidence>
<dbReference type="CDD" id="cd17327">
    <property type="entry name" value="MFS_FEN2_like"/>
    <property type="match status" value="1"/>
</dbReference>
<dbReference type="FunCoup" id="A0A401GQT4">
    <property type="interactions" value="70"/>
</dbReference>
<feature type="transmembrane region" description="Helical" evidence="8">
    <location>
        <begin position="433"/>
        <end position="454"/>
    </location>
</feature>
<feature type="compositionally biased region" description="Basic and acidic residues" evidence="7">
    <location>
        <begin position="1"/>
        <end position="14"/>
    </location>
</feature>
<evidence type="ECO:0000256" key="5">
    <source>
        <dbReference type="ARBA" id="ARBA00023136"/>
    </source>
</evidence>
<evidence type="ECO:0000256" key="1">
    <source>
        <dbReference type="ARBA" id="ARBA00004141"/>
    </source>
</evidence>
<dbReference type="InParanoid" id="A0A401GQT4"/>
<dbReference type="Pfam" id="PF07690">
    <property type="entry name" value="MFS_1"/>
    <property type="match status" value="1"/>
</dbReference>
<keyword evidence="4 8" id="KW-1133">Transmembrane helix</keyword>
<evidence type="ECO:0000313" key="11">
    <source>
        <dbReference type="EMBL" id="GBE84572.1"/>
    </source>
</evidence>
<dbReference type="GO" id="GO:0022857">
    <property type="term" value="F:transmembrane transporter activity"/>
    <property type="evidence" value="ECO:0007669"/>
    <property type="project" value="InterPro"/>
</dbReference>
<reference evidence="11 12" key="1">
    <citation type="journal article" date="2018" name="Sci. Rep.">
        <title>Genome sequence of the cauliflower mushroom Sparassis crispa (Hanabiratake) and its association with beneficial usage.</title>
        <authorList>
            <person name="Kiyama R."/>
            <person name="Furutani Y."/>
            <person name="Kawaguchi K."/>
            <person name="Nakanishi T."/>
        </authorList>
    </citation>
    <scope>NUCLEOTIDE SEQUENCE [LARGE SCALE GENOMIC DNA]</scope>
</reference>
<comment type="subcellular location">
    <subcellularLocation>
        <location evidence="1">Membrane</location>
        <topology evidence="1">Multi-pass membrane protein</topology>
    </subcellularLocation>
</comment>
<dbReference type="PANTHER" id="PTHR43791">
    <property type="entry name" value="PERMEASE-RELATED"/>
    <property type="match status" value="1"/>
</dbReference>
<feature type="region of interest" description="Disordered" evidence="7">
    <location>
        <begin position="1"/>
        <end position="26"/>
    </location>
</feature>
<evidence type="ECO:0000256" key="7">
    <source>
        <dbReference type="SAM" id="MobiDB-lite"/>
    </source>
</evidence>
<gene>
    <name evidence="11" type="ORF">SCP_0605510</name>
</gene>
<feature type="transmembrane region" description="Helical" evidence="8">
    <location>
        <begin position="116"/>
        <end position="134"/>
    </location>
</feature>
<dbReference type="PANTHER" id="PTHR43791:SF36">
    <property type="entry name" value="TRANSPORTER, PUTATIVE (AFU_ORTHOLOGUE AFUA_6G08340)-RELATED"/>
    <property type="match status" value="1"/>
</dbReference>
<feature type="transmembrane region" description="Helical" evidence="8">
    <location>
        <begin position="317"/>
        <end position="334"/>
    </location>
</feature>
<feature type="transmembrane region" description="Helical" evidence="8">
    <location>
        <begin position="401"/>
        <end position="421"/>
    </location>
</feature>
<feature type="domain" description="CUB" evidence="9">
    <location>
        <begin position="137"/>
        <end position="270"/>
    </location>
</feature>
<feature type="transmembrane region" description="Helical" evidence="8">
    <location>
        <begin position="177"/>
        <end position="196"/>
    </location>
</feature>
<dbReference type="InterPro" id="IPR011701">
    <property type="entry name" value="MFS"/>
</dbReference>
<dbReference type="FunFam" id="1.20.1250.20:FF:000034">
    <property type="entry name" value="MFS general substrate transporter"/>
    <property type="match status" value="1"/>
</dbReference>
<keyword evidence="6" id="KW-1015">Disulfide bond</keyword>
<dbReference type="Proteomes" id="UP000287166">
    <property type="component" value="Unassembled WGS sequence"/>
</dbReference>
<dbReference type="InterPro" id="IPR000859">
    <property type="entry name" value="CUB_dom"/>
</dbReference>
<keyword evidence="3 8" id="KW-0812">Transmembrane</keyword>
<dbReference type="Gene3D" id="1.20.1250.20">
    <property type="entry name" value="MFS general substrate transporter like domains"/>
    <property type="match status" value="2"/>
</dbReference>
<keyword evidence="2" id="KW-0813">Transport</keyword>
<evidence type="ECO:0000259" key="10">
    <source>
        <dbReference type="PROSITE" id="PS50850"/>
    </source>
</evidence>
<dbReference type="PROSITE" id="PS50850">
    <property type="entry name" value="MFS"/>
    <property type="match status" value="1"/>
</dbReference>
<organism evidence="11 12">
    <name type="scientific">Sparassis crispa</name>
    <dbReference type="NCBI Taxonomy" id="139825"/>
    <lineage>
        <taxon>Eukaryota</taxon>
        <taxon>Fungi</taxon>
        <taxon>Dikarya</taxon>
        <taxon>Basidiomycota</taxon>
        <taxon>Agaricomycotina</taxon>
        <taxon>Agaricomycetes</taxon>
        <taxon>Polyporales</taxon>
        <taxon>Sparassidaceae</taxon>
        <taxon>Sparassis</taxon>
    </lineage>
</organism>
<proteinExistence type="predicted"/>
<evidence type="ECO:0000256" key="6">
    <source>
        <dbReference type="ARBA" id="ARBA00023157"/>
    </source>
</evidence>
<feature type="transmembrane region" description="Helical" evidence="8">
    <location>
        <begin position="208"/>
        <end position="230"/>
    </location>
</feature>
<dbReference type="GO" id="GO:0016020">
    <property type="term" value="C:membrane"/>
    <property type="evidence" value="ECO:0007669"/>
    <property type="project" value="UniProtKB-SubCell"/>
</dbReference>
<feature type="domain" description="Major facilitator superfamily (MFS) profile" evidence="10">
    <location>
        <begin position="49"/>
        <end position="493"/>
    </location>
</feature>
<feature type="transmembrane region" description="Helical" evidence="8">
    <location>
        <begin position="146"/>
        <end position="165"/>
    </location>
</feature>
<comment type="caution">
    <text evidence="11">The sequence shown here is derived from an EMBL/GenBank/DDBJ whole genome shotgun (WGS) entry which is preliminary data.</text>
</comment>
<keyword evidence="12" id="KW-1185">Reference proteome</keyword>
<keyword evidence="5 8" id="KW-0472">Membrane</keyword>
<dbReference type="PROSITE" id="PS01180">
    <property type="entry name" value="CUB"/>
    <property type="match status" value="1"/>
</dbReference>
<evidence type="ECO:0000256" key="8">
    <source>
        <dbReference type="SAM" id="Phobius"/>
    </source>
</evidence>